<sequence>MPDPGLSNPTSSSNSNTGVIIGAVVAAVVVLITVILIVACLLYRRKPQNENTQDTGNIQNAAYEGDTQTDRSLPEIPQAHRDYEEPAQYAQLDSSMRVPIDANYQSLQTRDHVQLGRDHNENVQRYASMNIDNNLRNEFPDESVYEEVP</sequence>
<organism evidence="3 4">
    <name type="scientific">Paramuricea clavata</name>
    <name type="common">Red gorgonian</name>
    <name type="synonym">Violescent sea-whip</name>
    <dbReference type="NCBI Taxonomy" id="317549"/>
    <lineage>
        <taxon>Eukaryota</taxon>
        <taxon>Metazoa</taxon>
        <taxon>Cnidaria</taxon>
        <taxon>Anthozoa</taxon>
        <taxon>Octocorallia</taxon>
        <taxon>Malacalcyonacea</taxon>
        <taxon>Plexauridae</taxon>
        <taxon>Paramuricea</taxon>
    </lineage>
</organism>
<dbReference type="AlphaFoldDB" id="A0A6S7KG74"/>
<feature type="region of interest" description="Disordered" evidence="1">
    <location>
        <begin position="49"/>
        <end position="72"/>
    </location>
</feature>
<evidence type="ECO:0000313" key="4">
    <source>
        <dbReference type="Proteomes" id="UP001152795"/>
    </source>
</evidence>
<keyword evidence="2" id="KW-0472">Membrane</keyword>
<protein>
    <submittedName>
        <fullName evidence="3">Uncharacterized protein</fullName>
    </submittedName>
</protein>
<evidence type="ECO:0000256" key="2">
    <source>
        <dbReference type="SAM" id="Phobius"/>
    </source>
</evidence>
<comment type="caution">
    <text evidence="3">The sequence shown here is derived from an EMBL/GenBank/DDBJ whole genome shotgun (WGS) entry which is preliminary data.</text>
</comment>
<feature type="transmembrane region" description="Helical" evidence="2">
    <location>
        <begin position="20"/>
        <end position="43"/>
    </location>
</feature>
<gene>
    <name evidence="3" type="ORF">PACLA_8A043804</name>
</gene>
<dbReference type="Proteomes" id="UP001152795">
    <property type="component" value="Unassembled WGS sequence"/>
</dbReference>
<proteinExistence type="predicted"/>
<keyword evidence="4" id="KW-1185">Reference proteome</keyword>
<reference evidence="3" key="1">
    <citation type="submission" date="2020-04" db="EMBL/GenBank/DDBJ databases">
        <authorList>
            <person name="Alioto T."/>
            <person name="Alioto T."/>
            <person name="Gomez Garrido J."/>
        </authorList>
    </citation>
    <scope>NUCLEOTIDE SEQUENCE</scope>
    <source>
        <strain evidence="3">A484AB</strain>
    </source>
</reference>
<evidence type="ECO:0000256" key="1">
    <source>
        <dbReference type="SAM" id="MobiDB-lite"/>
    </source>
</evidence>
<dbReference type="EMBL" id="CACRXK020029006">
    <property type="protein sequence ID" value="CAB4041834.1"/>
    <property type="molecule type" value="Genomic_DNA"/>
</dbReference>
<evidence type="ECO:0000313" key="3">
    <source>
        <dbReference type="EMBL" id="CAB4041834.1"/>
    </source>
</evidence>
<feature type="compositionally biased region" description="Polar residues" evidence="1">
    <location>
        <begin position="49"/>
        <end position="60"/>
    </location>
</feature>
<dbReference type="OrthoDB" id="10625912at2759"/>
<accession>A0A6S7KG74</accession>
<name>A0A6S7KG74_PARCT</name>
<keyword evidence="2" id="KW-0812">Transmembrane</keyword>
<keyword evidence="2" id="KW-1133">Transmembrane helix</keyword>